<protein>
    <recommendedName>
        <fullName evidence="3">Phytanoyl-CoA dioxygenase (PhyH)</fullName>
    </recommendedName>
</protein>
<evidence type="ECO:0000313" key="1">
    <source>
        <dbReference type="EMBL" id="SFH74748.1"/>
    </source>
</evidence>
<gene>
    <name evidence="1" type="ORF">SAMN05421753_102311</name>
</gene>
<dbReference type="OrthoDB" id="9824917at2"/>
<name>A0A1I3CJY0_9PLAN</name>
<organism evidence="1 2">
    <name type="scientific">Planctomicrobium piriforme</name>
    <dbReference type="NCBI Taxonomy" id="1576369"/>
    <lineage>
        <taxon>Bacteria</taxon>
        <taxon>Pseudomonadati</taxon>
        <taxon>Planctomycetota</taxon>
        <taxon>Planctomycetia</taxon>
        <taxon>Planctomycetales</taxon>
        <taxon>Planctomycetaceae</taxon>
        <taxon>Planctomicrobium</taxon>
    </lineage>
</organism>
<keyword evidence="2" id="KW-1185">Reference proteome</keyword>
<dbReference type="AlphaFoldDB" id="A0A1I3CJY0"/>
<evidence type="ECO:0008006" key="3">
    <source>
        <dbReference type="Google" id="ProtNLM"/>
    </source>
</evidence>
<dbReference type="RefSeq" id="WP_092047994.1">
    <property type="nucleotide sequence ID" value="NZ_FOQD01000002.1"/>
</dbReference>
<accession>A0A1I3CJY0</accession>
<sequence>MADVMTQPISRSEVVTPLARLSVEQLDPRQETPLFAAGLDFARETAGPIATAFLDALPNEWIAGHLVIDSTLVWLPAGFRQGPMFWCHEPFPGRTDGVTGQSNLQRAAEHIACCCGPTGIEFLIGDGTEAELHPESPPLQVIHERHVRLQAEIDAGRLSILTVPPDTLYRYRWGAFHRHEAAASSGFQFWIRATRGDDRPLVNGIRNATNL</sequence>
<dbReference type="EMBL" id="FOQD01000002">
    <property type="protein sequence ID" value="SFH74748.1"/>
    <property type="molecule type" value="Genomic_DNA"/>
</dbReference>
<reference evidence="2" key="1">
    <citation type="submission" date="2016-10" db="EMBL/GenBank/DDBJ databases">
        <authorList>
            <person name="Varghese N."/>
            <person name="Submissions S."/>
        </authorList>
    </citation>
    <scope>NUCLEOTIDE SEQUENCE [LARGE SCALE GENOMIC DNA]</scope>
    <source>
        <strain evidence="2">DSM 26348</strain>
    </source>
</reference>
<dbReference type="STRING" id="1576369.SAMN05421753_102311"/>
<dbReference type="Proteomes" id="UP000199518">
    <property type="component" value="Unassembled WGS sequence"/>
</dbReference>
<proteinExistence type="predicted"/>
<evidence type="ECO:0000313" key="2">
    <source>
        <dbReference type="Proteomes" id="UP000199518"/>
    </source>
</evidence>